<protein>
    <recommendedName>
        <fullName evidence="3">Infection structure specific protein</fullName>
    </recommendedName>
</protein>
<reference evidence="1" key="1">
    <citation type="journal article" date="2020" name="Stud. Mycol.">
        <title>101 Dothideomycetes genomes: a test case for predicting lifestyles and emergence of pathogens.</title>
        <authorList>
            <person name="Haridas S."/>
            <person name="Albert R."/>
            <person name="Binder M."/>
            <person name="Bloem J."/>
            <person name="Labutti K."/>
            <person name="Salamov A."/>
            <person name="Andreopoulos B."/>
            <person name="Baker S."/>
            <person name="Barry K."/>
            <person name="Bills G."/>
            <person name="Bluhm B."/>
            <person name="Cannon C."/>
            <person name="Castanera R."/>
            <person name="Culley D."/>
            <person name="Daum C."/>
            <person name="Ezra D."/>
            <person name="Gonzalez J."/>
            <person name="Henrissat B."/>
            <person name="Kuo A."/>
            <person name="Liang C."/>
            <person name="Lipzen A."/>
            <person name="Lutzoni F."/>
            <person name="Magnuson J."/>
            <person name="Mondo S."/>
            <person name="Nolan M."/>
            <person name="Ohm R."/>
            <person name="Pangilinan J."/>
            <person name="Park H.-J."/>
            <person name="Ramirez L."/>
            <person name="Alfaro M."/>
            <person name="Sun H."/>
            <person name="Tritt A."/>
            <person name="Yoshinaga Y."/>
            <person name="Zwiers L.-H."/>
            <person name="Turgeon B."/>
            <person name="Goodwin S."/>
            <person name="Spatafora J."/>
            <person name="Crous P."/>
            <person name="Grigoriev I."/>
        </authorList>
    </citation>
    <scope>NUCLEOTIDE SEQUENCE</scope>
    <source>
        <strain evidence="1">CBS 115976</strain>
    </source>
</reference>
<evidence type="ECO:0000313" key="1">
    <source>
        <dbReference type="EMBL" id="KAF2666290.1"/>
    </source>
</evidence>
<evidence type="ECO:0008006" key="3">
    <source>
        <dbReference type="Google" id="ProtNLM"/>
    </source>
</evidence>
<keyword evidence="2" id="KW-1185">Reference proteome</keyword>
<name>A0A6A6U2Z2_9PEZI</name>
<dbReference type="Proteomes" id="UP000799302">
    <property type="component" value="Unassembled WGS sequence"/>
</dbReference>
<gene>
    <name evidence="1" type="ORF">BT63DRAFT_416681</name>
</gene>
<dbReference type="AlphaFoldDB" id="A0A6A6U2Z2"/>
<accession>A0A6A6U2Z2</accession>
<sequence length="267" mass="25970">MVKSGPLKRIITTKWLPAFPKRAISLVLKTTKTIIMFTKSIVVAAIVGSAFAAPQPVADPMPDYHILEIRQVASSATALAGSAASACVVPNSILSLITSVPTAPADLTDAILSQTNACKLSFTGSLSSEYKSYSSEAVSWFNANSAALYGWESSFMANCPMATSLIGTSTGVAGVCSTAIASGASAGSSASSTASGKASGSATGTSASGMASGTASGSGSAASASAGSSSSNVTTSNGAAGKAGDANSAVAVGVAAIAGFVAIVSML</sequence>
<organism evidence="1 2">
    <name type="scientific">Microthyrium microscopicum</name>
    <dbReference type="NCBI Taxonomy" id="703497"/>
    <lineage>
        <taxon>Eukaryota</taxon>
        <taxon>Fungi</taxon>
        <taxon>Dikarya</taxon>
        <taxon>Ascomycota</taxon>
        <taxon>Pezizomycotina</taxon>
        <taxon>Dothideomycetes</taxon>
        <taxon>Dothideomycetes incertae sedis</taxon>
        <taxon>Microthyriales</taxon>
        <taxon>Microthyriaceae</taxon>
        <taxon>Microthyrium</taxon>
    </lineage>
</organism>
<proteinExistence type="predicted"/>
<evidence type="ECO:0000313" key="2">
    <source>
        <dbReference type="Proteomes" id="UP000799302"/>
    </source>
</evidence>
<dbReference type="EMBL" id="MU004239">
    <property type="protein sequence ID" value="KAF2666290.1"/>
    <property type="molecule type" value="Genomic_DNA"/>
</dbReference>